<dbReference type="InterPro" id="IPR017451">
    <property type="entry name" value="F-box-assoc_interact_dom"/>
</dbReference>
<reference evidence="3" key="1">
    <citation type="submission" date="2023-07" db="EMBL/GenBank/DDBJ databases">
        <title>draft genome sequence of fig (Ficus carica).</title>
        <authorList>
            <person name="Takahashi T."/>
            <person name="Nishimura K."/>
        </authorList>
    </citation>
    <scope>NUCLEOTIDE SEQUENCE</scope>
</reference>
<keyword evidence="4" id="KW-1185">Reference proteome</keyword>
<dbReference type="InterPro" id="IPR001810">
    <property type="entry name" value="F-box_dom"/>
</dbReference>
<evidence type="ECO:0000313" key="4">
    <source>
        <dbReference type="Proteomes" id="UP001187192"/>
    </source>
</evidence>
<feature type="region of interest" description="Disordered" evidence="1">
    <location>
        <begin position="1"/>
        <end position="23"/>
    </location>
</feature>
<dbReference type="InterPro" id="IPR055290">
    <property type="entry name" value="At3g26010-like"/>
</dbReference>
<comment type="caution">
    <text evidence="3">The sequence shown here is derived from an EMBL/GenBank/DDBJ whole genome shotgun (WGS) entry which is preliminary data.</text>
</comment>
<proteinExistence type="predicted"/>
<accession>A0AA87ZXW6</accession>
<evidence type="ECO:0000259" key="2">
    <source>
        <dbReference type="SMART" id="SM00256"/>
    </source>
</evidence>
<dbReference type="NCBIfam" id="TIGR01640">
    <property type="entry name" value="F_box_assoc_1"/>
    <property type="match status" value="1"/>
</dbReference>
<dbReference type="Pfam" id="PF00646">
    <property type="entry name" value="F-box"/>
    <property type="match status" value="1"/>
</dbReference>
<organism evidence="3 4">
    <name type="scientific">Ficus carica</name>
    <name type="common">Common fig</name>
    <dbReference type="NCBI Taxonomy" id="3494"/>
    <lineage>
        <taxon>Eukaryota</taxon>
        <taxon>Viridiplantae</taxon>
        <taxon>Streptophyta</taxon>
        <taxon>Embryophyta</taxon>
        <taxon>Tracheophyta</taxon>
        <taxon>Spermatophyta</taxon>
        <taxon>Magnoliopsida</taxon>
        <taxon>eudicotyledons</taxon>
        <taxon>Gunneridae</taxon>
        <taxon>Pentapetalae</taxon>
        <taxon>rosids</taxon>
        <taxon>fabids</taxon>
        <taxon>Rosales</taxon>
        <taxon>Moraceae</taxon>
        <taxon>Ficeae</taxon>
        <taxon>Ficus</taxon>
    </lineage>
</organism>
<feature type="compositionally biased region" description="Low complexity" evidence="1">
    <location>
        <begin position="10"/>
        <end position="23"/>
    </location>
</feature>
<name>A0AA87ZXW6_FICCA</name>
<evidence type="ECO:0000256" key="1">
    <source>
        <dbReference type="SAM" id="MobiDB-lite"/>
    </source>
</evidence>
<feature type="domain" description="F-box" evidence="2">
    <location>
        <begin position="30"/>
        <end position="67"/>
    </location>
</feature>
<dbReference type="SMART" id="SM00256">
    <property type="entry name" value="FBOX"/>
    <property type="match status" value="1"/>
</dbReference>
<dbReference type="EMBL" id="BTGU01000012">
    <property type="protein sequence ID" value="GMN41040.1"/>
    <property type="molecule type" value="Genomic_DNA"/>
</dbReference>
<dbReference type="PANTHER" id="PTHR35546:SF115">
    <property type="entry name" value="F-BOX DOMAIN-CONTAINING PROTEIN"/>
    <property type="match status" value="1"/>
</dbReference>
<dbReference type="Pfam" id="PF07734">
    <property type="entry name" value="FBA_1"/>
    <property type="match status" value="1"/>
</dbReference>
<dbReference type="SUPFAM" id="SSF81383">
    <property type="entry name" value="F-box domain"/>
    <property type="match status" value="1"/>
</dbReference>
<dbReference type="Proteomes" id="UP001187192">
    <property type="component" value="Unassembled WGS sequence"/>
</dbReference>
<protein>
    <recommendedName>
        <fullName evidence="2">F-box domain-containing protein</fullName>
    </recommendedName>
</protein>
<dbReference type="InterPro" id="IPR006527">
    <property type="entry name" value="F-box-assoc_dom_typ1"/>
</dbReference>
<gene>
    <name evidence="3" type="ORF">TIFTF001_010268</name>
</gene>
<sequence>MSSRKATPNVATSQSTPPSSSAATVADSKDILGEIFFRLPTKSLVRFKTVSKYWLSLISDPNFCLRRRARADPISGLFLELYSGPYAHTPELDFVNLDKISSNSSNKGPFKSLPFTRDSIDYLGIVQSCNGLFLCQARPVTYNSKPKEYFVFNPTTSQYTALSLPFPTHGFMAHHNVSLAFDPSISPDKYQVVGVRRCKSVDRSLCQVEIYSSDTRCWRLSGEPFREESWNCVFSVSGVFCNRAVHWINPTRGSSRYFDLDEERMKPMPPVPDVWKSSTFTYYGESRGHLHLVHGRFDQVNPNFKVYELKVDYSGWFPKFFINVSDILTAFPEAFSKDLGCCRCRRCCNFVSILCVIRGEVEEESYALLQIPGKILKYNFKTESFCKIFDNTLKRVQPRAPYELENLPHIDYSTTWDKAYQFKSVFKHWLSLIFDPNFRRRHKDFHNPISGLVLKSSRENNEEFDHVNLNRSSNSSQRPSFRSHDFGNSNIRILQSCNGLLLCSRVHLEDNFVCNFTTKEYTILPPLPSENSVPNRTSISGLNSAFDPWVSSYYRVVCMRYSDSRGGTAIIRSRFPFF</sequence>
<dbReference type="InterPro" id="IPR036047">
    <property type="entry name" value="F-box-like_dom_sf"/>
</dbReference>
<dbReference type="Gene3D" id="1.20.1280.50">
    <property type="match status" value="1"/>
</dbReference>
<evidence type="ECO:0000313" key="3">
    <source>
        <dbReference type="EMBL" id="GMN41040.1"/>
    </source>
</evidence>
<dbReference type="AlphaFoldDB" id="A0AA87ZXW6"/>
<dbReference type="PANTHER" id="PTHR35546">
    <property type="entry name" value="F-BOX PROTEIN INTERACTION DOMAIN PROTEIN-RELATED"/>
    <property type="match status" value="1"/>
</dbReference>